<organism evidence="5 6">
    <name type="scientific">Pseudomonas kuykendallii</name>
    <dbReference type="NCBI Taxonomy" id="1007099"/>
    <lineage>
        <taxon>Bacteria</taxon>
        <taxon>Pseudomonadati</taxon>
        <taxon>Pseudomonadota</taxon>
        <taxon>Gammaproteobacteria</taxon>
        <taxon>Pseudomonadales</taxon>
        <taxon>Pseudomonadaceae</taxon>
        <taxon>Pseudomonas</taxon>
    </lineage>
</organism>
<dbReference type="Pfam" id="PF09278">
    <property type="entry name" value="MerR-DNA-bind"/>
    <property type="match status" value="1"/>
</dbReference>
<proteinExistence type="predicted"/>
<name>A0A1H2V615_9PSED</name>
<evidence type="ECO:0000256" key="1">
    <source>
        <dbReference type="ARBA" id="ARBA00023015"/>
    </source>
</evidence>
<dbReference type="InterPro" id="IPR015358">
    <property type="entry name" value="Tscrpt_reg_MerR_DNA-bd"/>
</dbReference>
<dbReference type="SMART" id="SM00422">
    <property type="entry name" value="HTH_MERR"/>
    <property type="match status" value="1"/>
</dbReference>
<dbReference type="PANTHER" id="PTHR30204">
    <property type="entry name" value="REDOX-CYCLING DRUG-SENSING TRANSCRIPTIONAL ACTIVATOR SOXR"/>
    <property type="match status" value="1"/>
</dbReference>
<dbReference type="GO" id="GO:0003700">
    <property type="term" value="F:DNA-binding transcription factor activity"/>
    <property type="evidence" value="ECO:0007669"/>
    <property type="project" value="InterPro"/>
</dbReference>
<dbReference type="PROSITE" id="PS50937">
    <property type="entry name" value="HTH_MERR_2"/>
    <property type="match status" value="1"/>
</dbReference>
<accession>A0A1H2V615</accession>
<keyword evidence="6" id="KW-1185">Reference proteome</keyword>
<evidence type="ECO:0000313" key="6">
    <source>
        <dbReference type="Proteomes" id="UP000243778"/>
    </source>
</evidence>
<dbReference type="PRINTS" id="PR00040">
    <property type="entry name" value="HTHMERR"/>
</dbReference>
<dbReference type="InterPro" id="IPR009061">
    <property type="entry name" value="DNA-bd_dom_put_sf"/>
</dbReference>
<dbReference type="InterPro" id="IPR000551">
    <property type="entry name" value="MerR-type_HTH_dom"/>
</dbReference>
<dbReference type="Pfam" id="PF00376">
    <property type="entry name" value="MerR"/>
    <property type="match status" value="1"/>
</dbReference>
<dbReference type="InterPro" id="IPR047057">
    <property type="entry name" value="MerR_fam"/>
</dbReference>
<reference evidence="6" key="1">
    <citation type="submission" date="2016-10" db="EMBL/GenBank/DDBJ databases">
        <authorList>
            <person name="Varghese N."/>
            <person name="Submissions S."/>
        </authorList>
    </citation>
    <scope>NUCLEOTIDE SEQUENCE [LARGE SCALE GENOMIC DNA]</scope>
    <source>
        <strain evidence="6">NRRL B-59562</strain>
    </source>
</reference>
<evidence type="ECO:0000256" key="3">
    <source>
        <dbReference type="ARBA" id="ARBA00023163"/>
    </source>
</evidence>
<dbReference type="PANTHER" id="PTHR30204:SF94">
    <property type="entry name" value="HEAVY METAL-DEPENDENT TRANSCRIPTIONAL REGULATOR HI_0293-RELATED"/>
    <property type="match status" value="1"/>
</dbReference>
<dbReference type="STRING" id="1007099.SAMN05216287_1140"/>
<feature type="domain" description="HTH merR-type" evidence="4">
    <location>
        <begin position="1"/>
        <end position="68"/>
    </location>
</feature>
<dbReference type="OrthoDB" id="9808480at2"/>
<dbReference type="EMBL" id="FNNU01000002">
    <property type="protein sequence ID" value="SDW63757.1"/>
    <property type="molecule type" value="Genomic_DNA"/>
</dbReference>
<dbReference type="Gene3D" id="1.10.1660.10">
    <property type="match status" value="1"/>
</dbReference>
<keyword evidence="2 5" id="KW-0238">DNA-binding</keyword>
<evidence type="ECO:0000259" key="4">
    <source>
        <dbReference type="PROSITE" id="PS50937"/>
    </source>
</evidence>
<keyword evidence="1" id="KW-0805">Transcription regulation</keyword>
<dbReference type="Proteomes" id="UP000243778">
    <property type="component" value="Unassembled WGS sequence"/>
</dbReference>
<dbReference type="RefSeq" id="WP_090225405.1">
    <property type="nucleotide sequence ID" value="NZ_FNNU01000002.1"/>
</dbReference>
<dbReference type="AlphaFoldDB" id="A0A1H2V615"/>
<keyword evidence="3" id="KW-0804">Transcription</keyword>
<protein>
    <submittedName>
        <fullName evidence="5">DNA-binding transcriptional regulator, MerR family</fullName>
    </submittedName>
</protein>
<gene>
    <name evidence="5" type="ORF">SAMN05216287_1140</name>
</gene>
<dbReference type="GO" id="GO:0003677">
    <property type="term" value="F:DNA binding"/>
    <property type="evidence" value="ECO:0007669"/>
    <property type="project" value="UniProtKB-KW"/>
</dbReference>
<dbReference type="SUPFAM" id="SSF46955">
    <property type="entry name" value="Putative DNA-binding domain"/>
    <property type="match status" value="1"/>
</dbReference>
<sequence>MRIGELAQSTAVSRDSLRFYERLGLIGSRRSANGYRDYPLQARELVLYIKTAQRLGFSLAEIGSNLAGVQNASDPDAAVRVLLGDKLARVDQQIGELQQLRAELQTRLGNDCPLGRDEGPG</sequence>
<evidence type="ECO:0000256" key="2">
    <source>
        <dbReference type="ARBA" id="ARBA00023125"/>
    </source>
</evidence>
<evidence type="ECO:0000313" key="5">
    <source>
        <dbReference type="EMBL" id="SDW63757.1"/>
    </source>
</evidence>